<evidence type="ECO:0000256" key="3">
    <source>
        <dbReference type="ARBA" id="ARBA00022741"/>
    </source>
</evidence>
<dbReference type="NCBIfam" id="TIGR03410">
    <property type="entry name" value="urea_trans_UrtE"/>
    <property type="match status" value="1"/>
</dbReference>
<dbReference type="PANTHER" id="PTHR43820:SF5">
    <property type="entry name" value="HIGH-AFFINITY BRANCHED-CHAIN AMINO ACID TRANSPORT ATP-BINDING PROTEIN"/>
    <property type="match status" value="1"/>
</dbReference>
<dbReference type="GO" id="GO:0015807">
    <property type="term" value="P:L-amino acid transport"/>
    <property type="evidence" value="ECO:0007669"/>
    <property type="project" value="TreeGrafter"/>
</dbReference>
<dbReference type="PROSITE" id="PS50893">
    <property type="entry name" value="ABC_TRANSPORTER_2"/>
    <property type="match status" value="1"/>
</dbReference>
<reference evidence="7" key="1">
    <citation type="submission" date="2022-08" db="EMBL/GenBank/DDBJ databases">
        <authorList>
            <person name="Li F."/>
        </authorList>
    </citation>
    <scope>NUCLEOTIDE SEQUENCE</scope>
    <source>
        <strain evidence="7">MQZ15Z-1</strain>
    </source>
</reference>
<protein>
    <submittedName>
        <fullName evidence="7">Urea ABC transporter ATP-binding subunit UrtE</fullName>
    </submittedName>
</protein>
<evidence type="ECO:0000256" key="1">
    <source>
        <dbReference type="ARBA" id="ARBA00005417"/>
    </source>
</evidence>
<dbReference type="Gene3D" id="3.40.50.300">
    <property type="entry name" value="P-loop containing nucleotide triphosphate hydrolases"/>
    <property type="match status" value="1"/>
</dbReference>
<evidence type="ECO:0000313" key="7">
    <source>
        <dbReference type="EMBL" id="MCS0496469.1"/>
    </source>
</evidence>
<dbReference type="PANTHER" id="PTHR43820">
    <property type="entry name" value="HIGH-AFFINITY BRANCHED-CHAIN AMINO ACID TRANSPORT ATP-BINDING PROTEIN LIVF"/>
    <property type="match status" value="1"/>
</dbReference>
<dbReference type="Proteomes" id="UP001151088">
    <property type="component" value="Unassembled WGS sequence"/>
</dbReference>
<dbReference type="GO" id="GO:0016887">
    <property type="term" value="F:ATP hydrolysis activity"/>
    <property type="evidence" value="ECO:0007669"/>
    <property type="project" value="InterPro"/>
</dbReference>
<evidence type="ECO:0000256" key="2">
    <source>
        <dbReference type="ARBA" id="ARBA00022448"/>
    </source>
</evidence>
<dbReference type="InterPro" id="IPR017780">
    <property type="entry name" value="ABC_transptr_urea_ATP-bd_UrtE"/>
</dbReference>
<dbReference type="SMART" id="SM00382">
    <property type="entry name" value="AAA"/>
    <property type="match status" value="1"/>
</dbReference>
<feature type="domain" description="ABC transporter" evidence="6">
    <location>
        <begin position="5"/>
        <end position="234"/>
    </location>
</feature>
<dbReference type="GO" id="GO:0015658">
    <property type="term" value="F:branched-chain amino acid transmembrane transporter activity"/>
    <property type="evidence" value="ECO:0007669"/>
    <property type="project" value="TreeGrafter"/>
</dbReference>
<dbReference type="SUPFAM" id="SSF52540">
    <property type="entry name" value="P-loop containing nucleoside triphosphate hydrolases"/>
    <property type="match status" value="1"/>
</dbReference>
<dbReference type="GO" id="GO:0005524">
    <property type="term" value="F:ATP binding"/>
    <property type="evidence" value="ECO:0007669"/>
    <property type="project" value="UniProtKB-KW"/>
</dbReference>
<dbReference type="InterPro" id="IPR027417">
    <property type="entry name" value="P-loop_NTPase"/>
</dbReference>
<comment type="similarity">
    <text evidence="1">Belongs to the ABC transporter superfamily.</text>
</comment>
<accession>A0A9X2PD12</accession>
<dbReference type="Pfam" id="PF00005">
    <property type="entry name" value="ABC_tran"/>
    <property type="match status" value="1"/>
</dbReference>
<evidence type="ECO:0000259" key="6">
    <source>
        <dbReference type="PROSITE" id="PS50893"/>
    </source>
</evidence>
<gene>
    <name evidence="7" type="primary">urtE</name>
    <name evidence="7" type="ORF">NVS89_15310</name>
</gene>
<dbReference type="InterPro" id="IPR003593">
    <property type="entry name" value="AAA+_ATPase"/>
</dbReference>
<evidence type="ECO:0000256" key="4">
    <source>
        <dbReference type="ARBA" id="ARBA00022840"/>
    </source>
</evidence>
<keyword evidence="3" id="KW-0547">Nucleotide-binding</keyword>
<comment type="caution">
    <text evidence="7">The sequence shown here is derived from an EMBL/GenBank/DDBJ whole genome shotgun (WGS) entry which is preliminary data.</text>
</comment>
<organism evidence="7 8">
    <name type="scientific">Ancylobacter mangrovi</name>
    <dbReference type="NCBI Taxonomy" id="2972472"/>
    <lineage>
        <taxon>Bacteria</taxon>
        <taxon>Pseudomonadati</taxon>
        <taxon>Pseudomonadota</taxon>
        <taxon>Alphaproteobacteria</taxon>
        <taxon>Hyphomicrobiales</taxon>
        <taxon>Xanthobacteraceae</taxon>
        <taxon>Ancylobacter</taxon>
    </lineage>
</organism>
<evidence type="ECO:0000256" key="5">
    <source>
        <dbReference type="ARBA" id="ARBA00022970"/>
    </source>
</evidence>
<keyword evidence="5" id="KW-0029">Amino-acid transport</keyword>
<evidence type="ECO:0000313" key="8">
    <source>
        <dbReference type="Proteomes" id="UP001151088"/>
    </source>
</evidence>
<sequence length="234" mass="25825">MSTLLSFDNVTSYYGATPILRDFSFEMEKGQCLCVLGRNGVGKTTLMRTIMGLTDRSSGAIRINGVELSGQATHVRAKQGLGYVPQGRGILSNFTVRENILLGTFARADRSGDIPEICLRIFPYLKENLDRRAGLLSGGQKQQLAIARALAVDPQILLLDEPTEGIQPNIVHEIGEILMMLNREFGISLIVTEQHIKVARKLGDAFLMVDNGRVVARGPMPEMTDELIERHMTI</sequence>
<dbReference type="RefSeq" id="WP_258733635.1">
    <property type="nucleotide sequence ID" value="NZ_JANTHZ010000007.1"/>
</dbReference>
<name>A0A9X2PD12_9HYPH</name>
<dbReference type="EMBL" id="JANTHZ010000007">
    <property type="protein sequence ID" value="MCS0496469.1"/>
    <property type="molecule type" value="Genomic_DNA"/>
</dbReference>
<dbReference type="AlphaFoldDB" id="A0A9X2PD12"/>
<proteinExistence type="inferred from homology"/>
<dbReference type="InterPro" id="IPR003439">
    <property type="entry name" value="ABC_transporter-like_ATP-bd"/>
</dbReference>
<keyword evidence="8" id="KW-1185">Reference proteome</keyword>
<dbReference type="InterPro" id="IPR052156">
    <property type="entry name" value="BCAA_Transport_ATP-bd_LivF"/>
</dbReference>
<keyword evidence="4 7" id="KW-0067">ATP-binding</keyword>
<keyword evidence="2" id="KW-0813">Transport</keyword>
<dbReference type="CDD" id="cd03224">
    <property type="entry name" value="ABC_TM1139_LivF_branched"/>
    <property type="match status" value="1"/>
</dbReference>